<protein>
    <submittedName>
        <fullName evidence="1">Uncharacterized protein</fullName>
    </submittedName>
</protein>
<sequence length="807" mass="89586">MSQTTLSSTSSQDRSQAQPPSVQPPTHPSRDAFAAFEKRIAEVSDTILPKQPYLITIPSDFPFRRHHNDPGRWHLNSPFSRREEPLQYMSLLLHQDDDEALLRVDGSRIDEDGRLQAYVQSPHSEFPSRPQTPVESGPKKKISLKDYKTKDKSAVNTPERKPVDDIRRQAIKSHKEEADSKREEQKVKPKVEVKDEPRSAVKKPPAPEVKQAPKPLHATPTRHDPESQRPAKKRRLSTEGGKKDPRPVNGVKKKEESPEKRSLPTLLSPDMPKPKARALPNLLSPELPPALEKALSAAPQRSEDVKAILKAGLGSPARMPEKKGTEATRAPSPGRVRSESQLSVKSTAPAVKVSSPVSKPISAVSSKVSTPLQNGRTASPKPRQRHIIVLRYGKKNRKRVEMLLKLSRQKKAMVPAEEKEHPSTASKTPVKAEVPVKPEKKLPAERSPEPPLKKPKTTAPPPEVPMKPERPTTPKPDTGAKSPKLRSTFSTPKKDALREPKSIAMQRVASSDTIEARTPSQDTVRTATPLAVSQSSQPKTSPAPIPNPSRGEEFAAWSEIQSNIFQLGRTLKKEGTRLANEGRSKSREQGVVLLIEALLCFMLNAGAQAQLRPNADPGWHTILPYQSMVWKQSRPYKHLHGLVAQLGAVVRQHLHQEHMRRLSKEALPVDDHNSIGSAPTPGSDGNTRTSEDPAEAKKSFIRLRDETVQNSKDLRMACLDGSRLLGLDVIEDQYPKTWGMRTKDTSKRTPDKVIAKECGKALGFYLPMDITTNVFEATNFALAFLREWTMIEGVQWKTKVDLTGVVA</sequence>
<organism evidence="1 2">
    <name type="scientific">Neophaeococcomyces mojaviensis</name>
    <dbReference type="NCBI Taxonomy" id="3383035"/>
    <lineage>
        <taxon>Eukaryota</taxon>
        <taxon>Fungi</taxon>
        <taxon>Dikarya</taxon>
        <taxon>Ascomycota</taxon>
        <taxon>Pezizomycotina</taxon>
        <taxon>Eurotiomycetes</taxon>
        <taxon>Chaetothyriomycetidae</taxon>
        <taxon>Chaetothyriales</taxon>
        <taxon>Chaetothyriales incertae sedis</taxon>
        <taxon>Neophaeococcomyces</taxon>
    </lineage>
</organism>
<keyword evidence="2" id="KW-1185">Reference proteome</keyword>
<proteinExistence type="predicted"/>
<comment type="caution">
    <text evidence="1">The sequence shown here is derived from an EMBL/GenBank/DDBJ whole genome shotgun (WGS) entry which is preliminary data.</text>
</comment>
<name>A0ACC3A338_9EURO</name>
<dbReference type="Proteomes" id="UP001172386">
    <property type="component" value="Unassembled WGS sequence"/>
</dbReference>
<gene>
    <name evidence="1" type="ORF">H2198_006399</name>
</gene>
<accession>A0ACC3A338</accession>
<dbReference type="EMBL" id="JAPDRQ010000117">
    <property type="protein sequence ID" value="KAJ9654584.1"/>
    <property type="molecule type" value="Genomic_DNA"/>
</dbReference>
<evidence type="ECO:0000313" key="1">
    <source>
        <dbReference type="EMBL" id="KAJ9654584.1"/>
    </source>
</evidence>
<evidence type="ECO:0000313" key="2">
    <source>
        <dbReference type="Proteomes" id="UP001172386"/>
    </source>
</evidence>
<reference evidence="1" key="1">
    <citation type="submission" date="2022-10" db="EMBL/GenBank/DDBJ databases">
        <title>Culturing micro-colonial fungi from biological soil crusts in the Mojave desert and describing Neophaeococcomyces mojavensis, and introducing the new genera and species Taxawa tesnikishii.</title>
        <authorList>
            <person name="Kurbessoian T."/>
            <person name="Stajich J.E."/>
        </authorList>
    </citation>
    <scope>NUCLEOTIDE SEQUENCE</scope>
    <source>
        <strain evidence="1">JES_112</strain>
    </source>
</reference>